<dbReference type="EMBL" id="CP055900">
    <property type="protein sequence ID" value="QKX58847.1"/>
    <property type="molecule type" value="Genomic_DNA"/>
</dbReference>
<organism evidence="1 2">
    <name type="scientific">Talaromyces rugulosus</name>
    <name type="common">Penicillium rugulosum</name>
    <dbReference type="NCBI Taxonomy" id="121627"/>
    <lineage>
        <taxon>Eukaryota</taxon>
        <taxon>Fungi</taxon>
        <taxon>Dikarya</taxon>
        <taxon>Ascomycota</taxon>
        <taxon>Pezizomycotina</taxon>
        <taxon>Eurotiomycetes</taxon>
        <taxon>Eurotiomycetidae</taxon>
        <taxon>Eurotiales</taxon>
        <taxon>Trichocomaceae</taxon>
        <taxon>Talaromyces</taxon>
        <taxon>Talaromyces sect. Islandici</taxon>
    </lineage>
</organism>
<accession>A0A7H8QY10</accession>
<dbReference type="Proteomes" id="UP000509510">
    <property type="component" value="Chromosome III"/>
</dbReference>
<keyword evidence="2" id="KW-1185">Reference proteome</keyword>
<dbReference type="KEGG" id="trg:TRUGW13939_05975"/>
<dbReference type="GeneID" id="55993471"/>
<dbReference type="Gene3D" id="3.30.530.20">
    <property type="match status" value="1"/>
</dbReference>
<dbReference type="Pfam" id="PF10604">
    <property type="entry name" value="Polyketide_cyc2"/>
    <property type="match status" value="1"/>
</dbReference>
<dbReference type="CDD" id="cd07822">
    <property type="entry name" value="SRPBCC_4"/>
    <property type="match status" value="1"/>
</dbReference>
<dbReference type="InterPro" id="IPR019587">
    <property type="entry name" value="Polyketide_cyclase/dehydratase"/>
</dbReference>
<dbReference type="AlphaFoldDB" id="A0A7H8QY10"/>
<reference evidence="2" key="1">
    <citation type="submission" date="2020-06" db="EMBL/GenBank/DDBJ databases">
        <title>A chromosome-scale genome assembly of Talaromyces rugulosus W13939.</title>
        <authorList>
            <person name="Wang B."/>
            <person name="Guo L."/>
            <person name="Ye K."/>
            <person name="Wang L."/>
        </authorList>
    </citation>
    <scope>NUCLEOTIDE SEQUENCE [LARGE SCALE GENOMIC DNA]</scope>
    <source>
        <strain evidence="2">W13939</strain>
    </source>
</reference>
<dbReference type="InterPro" id="IPR023393">
    <property type="entry name" value="START-like_dom_sf"/>
</dbReference>
<dbReference type="PANTHER" id="PTHR36166">
    <property type="entry name" value="CHROMOSOME 9, WHOLE GENOME SHOTGUN SEQUENCE"/>
    <property type="match status" value="1"/>
</dbReference>
<dbReference type="RefSeq" id="XP_035345025.1">
    <property type="nucleotide sequence ID" value="XM_035489132.1"/>
</dbReference>
<name>A0A7H8QY10_TALRU</name>
<protein>
    <recommendedName>
        <fullName evidence="3">Coenzyme Q-binding protein COQ10 START domain-containing protein</fullName>
    </recommendedName>
</protein>
<evidence type="ECO:0008006" key="3">
    <source>
        <dbReference type="Google" id="ProtNLM"/>
    </source>
</evidence>
<sequence>MSIETQIEIAAPPSKVREILLDFSKYPEWHTALVKLLEPEDSSKSLSSLVPGDKIKCNMDGMQFVANITDRKANSEALFQWQGPPVYGLIAGLHSFHFEPANDGSSTIFKQTEKFTGPIGFLMTPSLLGKKMIGQYNKFNSDLKGYAEASG</sequence>
<dbReference type="PANTHER" id="PTHR36166:SF1">
    <property type="entry name" value="SRPBCC DOMAIN-CONTAINING PROTEIN"/>
    <property type="match status" value="1"/>
</dbReference>
<gene>
    <name evidence="1" type="ORF">TRUGW13939_05975</name>
</gene>
<proteinExistence type="predicted"/>
<evidence type="ECO:0000313" key="1">
    <source>
        <dbReference type="EMBL" id="QKX58847.1"/>
    </source>
</evidence>
<dbReference type="SUPFAM" id="SSF55961">
    <property type="entry name" value="Bet v1-like"/>
    <property type="match status" value="1"/>
</dbReference>
<evidence type="ECO:0000313" key="2">
    <source>
        <dbReference type="Proteomes" id="UP000509510"/>
    </source>
</evidence>
<dbReference type="OrthoDB" id="509124at2759"/>